<sequence>MNKIEQVADYRDEDGFSALFYKTQDNSMTVSIVSEKMQTEMMHSQSGSFSETNYVYLPVVDFVIKNRIEPVFLSIGLGVGYIEIMLFAYLLNKNISDDYLSQLFIFSFEKEEKLIQFFTAFLLDQPLPVSFQACYSSILQLNSEYFSVDKMELKLFIKDFILKNKFVIYNKFTNETQLTKPANGIFFDAFSANSSPDLWNELYIDNILSPKNCSSSSSFATYASKNMLKRKLKENNFNLLKKKGFAGKRECIFAYRIKNELI</sequence>
<keyword evidence="1" id="KW-0472">Membrane</keyword>
<feature type="transmembrane region" description="Helical" evidence="1">
    <location>
        <begin position="71"/>
        <end position="91"/>
    </location>
</feature>
<dbReference type="Proteomes" id="UP000291236">
    <property type="component" value="Chromosome"/>
</dbReference>
<gene>
    <name evidence="3" type="ORF">JCM31447_19550</name>
</gene>
<dbReference type="EMBL" id="AP019368">
    <property type="protein sequence ID" value="BBH53511.1"/>
    <property type="molecule type" value="Genomic_DNA"/>
</dbReference>
<keyword evidence="1" id="KW-0812">Transmembrane</keyword>
<dbReference type="Pfam" id="PF05430">
    <property type="entry name" value="Methyltransf_30"/>
    <property type="match status" value="1"/>
</dbReference>
<reference evidence="3 4" key="1">
    <citation type="submission" date="2018-12" db="EMBL/GenBank/DDBJ databases">
        <title>Rubrispira sanarue gen. nov., sp., nov., a member of the order Silvanigrellales, isolated from a brackish lake in Hamamatsu Japan.</title>
        <authorList>
            <person name="Maejima Y."/>
            <person name="Iino T."/>
            <person name="Muraguchi Y."/>
            <person name="Fukuda K."/>
            <person name="Nojiri H."/>
            <person name="Ohkuma M."/>
            <person name="Moriuchi R."/>
            <person name="Dohra H."/>
            <person name="Kimbara K."/>
            <person name="Shintani M."/>
        </authorList>
    </citation>
    <scope>NUCLEOTIDE SEQUENCE [LARGE SCALE GENOMIC DNA]</scope>
    <source>
        <strain evidence="3 4">RF1110005</strain>
    </source>
</reference>
<dbReference type="InterPro" id="IPR008471">
    <property type="entry name" value="MnmC-like_methylTransf"/>
</dbReference>
<accession>A0A4P2VL25</accession>
<keyword evidence="4" id="KW-1185">Reference proteome</keyword>
<dbReference type="Gene3D" id="3.40.50.150">
    <property type="entry name" value="Vaccinia Virus protein VP39"/>
    <property type="match status" value="1"/>
</dbReference>
<evidence type="ECO:0000313" key="3">
    <source>
        <dbReference type="EMBL" id="BBH53511.1"/>
    </source>
</evidence>
<feature type="domain" description="MnmC-like methyltransferase" evidence="2">
    <location>
        <begin position="173"/>
        <end position="255"/>
    </location>
</feature>
<dbReference type="InterPro" id="IPR029063">
    <property type="entry name" value="SAM-dependent_MTases_sf"/>
</dbReference>
<dbReference type="GO" id="GO:0016645">
    <property type="term" value="F:oxidoreductase activity, acting on the CH-NH group of donors"/>
    <property type="evidence" value="ECO:0007669"/>
    <property type="project" value="InterPro"/>
</dbReference>
<evidence type="ECO:0000259" key="2">
    <source>
        <dbReference type="Pfam" id="PF05430"/>
    </source>
</evidence>
<protein>
    <recommendedName>
        <fullName evidence="2">MnmC-like methyltransferase domain-containing protein</fullName>
    </recommendedName>
</protein>
<dbReference type="RefSeq" id="WP_130609487.1">
    <property type="nucleotide sequence ID" value="NZ_AP019368.1"/>
</dbReference>
<dbReference type="KEGG" id="sbf:JCM31447_19550"/>
<organism evidence="3 4">
    <name type="scientific">Fluviispira sanaruensis</name>
    <dbReference type="NCBI Taxonomy" id="2493639"/>
    <lineage>
        <taxon>Bacteria</taxon>
        <taxon>Pseudomonadati</taxon>
        <taxon>Bdellovibrionota</taxon>
        <taxon>Oligoflexia</taxon>
        <taxon>Silvanigrellales</taxon>
        <taxon>Silvanigrellaceae</taxon>
        <taxon>Fluviispira</taxon>
    </lineage>
</organism>
<keyword evidence="1" id="KW-1133">Transmembrane helix</keyword>
<evidence type="ECO:0000313" key="4">
    <source>
        <dbReference type="Proteomes" id="UP000291236"/>
    </source>
</evidence>
<name>A0A4P2VL25_FLUSA</name>
<dbReference type="OrthoDB" id="5291354at2"/>
<dbReference type="AlphaFoldDB" id="A0A4P2VL25"/>
<proteinExistence type="predicted"/>
<evidence type="ECO:0000256" key="1">
    <source>
        <dbReference type="SAM" id="Phobius"/>
    </source>
</evidence>